<organism evidence="1 2">
    <name type="scientific">Photorhabdus temperata J3</name>
    <dbReference type="NCBI Taxonomy" id="1389415"/>
    <lineage>
        <taxon>Bacteria</taxon>
        <taxon>Pseudomonadati</taxon>
        <taxon>Pseudomonadota</taxon>
        <taxon>Gammaproteobacteria</taxon>
        <taxon>Enterobacterales</taxon>
        <taxon>Morganellaceae</taxon>
        <taxon>Photorhabdus</taxon>
    </lineage>
</organism>
<gene>
    <name evidence="1" type="ORF">O185_15185</name>
</gene>
<evidence type="ECO:0000313" key="1">
    <source>
        <dbReference type="EMBL" id="ERT12243.1"/>
    </source>
</evidence>
<dbReference type="Proteomes" id="UP000017133">
    <property type="component" value="Unassembled WGS sequence"/>
</dbReference>
<name>U7QWI0_PHOTE</name>
<dbReference type="EMBL" id="AXDT01000142">
    <property type="protein sequence ID" value="ERT12243.1"/>
    <property type="molecule type" value="Genomic_DNA"/>
</dbReference>
<proteinExistence type="predicted"/>
<dbReference type="AlphaFoldDB" id="U7QWI0"/>
<accession>U7QWI0</accession>
<keyword evidence="2" id="KW-1185">Reference proteome</keyword>
<dbReference type="RefSeq" id="WP_021325849.1">
    <property type="nucleotide sequence ID" value="NZ_AXDT01000142.1"/>
</dbReference>
<dbReference type="PATRIC" id="fig|1389415.4.peg.3029"/>
<comment type="caution">
    <text evidence="1">The sequence shown here is derived from an EMBL/GenBank/DDBJ whole genome shotgun (WGS) entry which is preliminary data.</text>
</comment>
<evidence type="ECO:0000313" key="2">
    <source>
        <dbReference type="Proteomes" id="UP000017133"/>
    </source>
</evidence>
<sequence length="83" mass="9406">MIDKSKLLMVSPTPAEVKIARETAKLTTAEAASLFGLHDGSSWRRKEILQERSSNKRLLKPAEYEMLLLIAGIHPNFELMVRK</sequence>
<reference evidence="1 2" key="1">
    <citation type="submission" date="2013-10" db="EMBL/GenBank/DDBJ databases">
        <title>Whole Genome Shotgun Sequence of Photorhabdus temperata J3.</title>
        <authorList>
            <person name="Park G.-S."/>
            <person name="Hong S.-J."/>
            <person name="Shin J.-H."/>
        </authorList>
    </citation>
    <scope>NUCLEOTIDE SEQUENCE [LARGE SCALE GENOMIC DNA]</scope>
    <source>
        <strain evidence="1 2">J3</strain>
    </source>
</reference>
<protein>
    <submittedName>
        <fullName evidence="1">Uncharacterized protein</fullName>
    </submittedName>
</protein>